<gene>
    <name evidence="6" type="ORF">HCG48_21360</name>
</gene>
<dbReference type="InterPro" id="IPR003644">
    <property type="entry name" value="Calx_beta"/>
</dbReference>
<feature type="domain" description="Calx-beta" evidence="5">
    <location>
        <begin position="395"/>
        <end position="493"/>
    </location>
</feature>
<dbReference type="Gene3D" id="2.60.40.2030">
    <property type="match status" value="5"/>
</dbReference>
<evidence type="ECO:0000256" key="4">
    <source>
        <dbReference type="SAM" id="MobiDB-lite"/>
    </source>
</evidence>
<keyword evidence="3" id="KW-0106">Calcium</keyword>
<dbReference type="SMART" id="SM00237">
    <property type="entry name" value="Calx_beta"/>
    <property type="match status" value="5"/>
</dbReference>
<dbReference type="PANTHER" id="PTHR46682:SF1">
    <property type="entry name" value="ADHESION G-PROTEIN COUPLED RECEPTOR V1"/>
    <property type="match status" value="1"/>
</dbReference>
<protein>
    <recommendedName>
        <fullName evidence="5">Calx-beta domain-containing protein</fullName>
    </recommendedName>
</protein>
<dbReference type="KEGG" id="oxy:HCG48_21360"/>
<dbReference type="InterPro" id="IPR001343">
    <property type="entry name" value="Hemolysn_Ca-bd"/>
</dbReference>
<dbReference type="PANTHER" id="PTHR46682">
    <property type="entry name" value="ADHESION G-PROTEIN COUPLED RECEPTOR V1"/>
    <property type="match status" value="1"/>
</dbReference>
<dbReference type="InterPro" id="IPR018511">
    <property type="entry name" value="Hemolysin-typ_Ca-bd_CS"/>
</dbReference>
<dbReference type="Pfam" id="PF00353">
    <property type="entry name" value="HemolysinCabind"/>
    <property type="match status" value="5"/>
</dbReference>
<feature type="domain" description="Calx-beta" evidence="5">
    <location>
        <begin position="874"/>
        <end position="972"/>
    </location>
</feature>
<dbReference type="EMBL" id="CP051167">
    <property type="protein sequence ID" value="QIZ72833.1"/>
    <property type="molecule type" value="Genomic_DNA"/>
</dbReference>
<feature type="domain" description="Calx-beta" evidence="5">
    <location>
        <begin position="285"/>
        <end position="382"/>
    </location>
</feature>
<dbReference type="AlphaFoldDB" id="A0A6H1U476"/>
<keyword evidence="2" id="KW-0677">Repeat</keyword>
<dbReference type="PRINTS" id="PR00313">
    <property type="entry name" value="CABNDNGRPT"/>
</dbReference>
<evidence type="ECO:0000256" key="1">
    <source>
        <dbReference type="ARBA" id="ARBA00022729"/>
    </source>
</evidence>
<keyword evidence="7" id="KW-1185">Reference proteome</keyword>
<proteinExistence type="predicted"/>
<dbReference type="GO" id="GO:0016020">
    <property type="term" value="C:membrane"/>
    <property type="evidence" value="ECO:0007669"/>
    <property type="project" value="InterPro"/>
</dbReference>
<dbReference type="InterPro" id="IPR011049">
    <property type="entry name" value="Serralysin-like_metalloprot_C"/>
</dbReference>
<evidence type="ECO:0000313" key="6">
    <source>
        <dbReference type="EMBL" id="QIZ72833.1"/>
    </source>
</evidence>
<dbReference type="GO" id="GO:0005509">
    <property type="term" value="F:calcium ion binding"/>
    <property type="evidence" value="ECO:0007669"/>
    <property type="project" value="InterPro"/>
</dbReference>
<dbReference type="Pfam" id="PF03160">
    <property type="entry name" value="Calx-beta"/>
    <property type="match status" value="5"/>
</dbReference>
<feature type="region of interest" description="Disordered" evidence="4">
    <location>
        <begin position="247"/>
        <end position="301"/>
    </location>
</feature>
<dbReference type="RefSeq" id="WP_168570980.1">
    <property type="nucleotide sequence ID" value="NZ_CP051167.1"/>
</dbReference>
<dbReference type="SUPFAM" id="SSF51120">
    <property type="entry name" value="beta-Roll"/>
    <property type="match status" value="1"/>
</dbReference>
<name>A0A6H1U476_9CYAN</name>
<dbReference type="GO" id="GO:0004930">
    <property type="term" value="F:G protein-coupled receptor activity"/>
    <property type="evidence" value="ECO:0007669"/>
    <property type="project" value="InterPro"/>
</dbReference>
<dbReference type="SUPFAM" id="SSF141072">
    <property type="entry name" value="CalX-like"/>
    <property type="match status" value="6"/>
</dbReference>
<dbReference type="InterPro" id="IPR038081">
    <property type="entry name" value="CalX-like_sf"/>
</dbReference>
<evidence type="ECO:0000313" key="7">
    <source>
        <dbReference type="Proteomes" id="UP000500857"/>
    </source>
</evidence>
<dbReference type="PROSITE" id="PS00330">
    <property type="entry name" value="HEMOLYSIN_CALCIUM"/>
    <property type="match status" value="2"/>
</dbReference>
<accession>A0A6H1U476</accession>
<feature type="domain" description="Calx-beta" evidence="5">
    <location>
        <begin position="505"/>
        <end position="607"/>
    </location>
</feature>
<evidence type="ECO:0000256" key="2">
    <source>
        <dbReference type="ARBA" id="ARBA00022737"/>
    </source>
</evidence>
<dbReference type="Gene3D" id="2.150.10.10">
    <property type="entry name" value="Serralysin-like metalloprotease, C-terminal"/>
    <property type="match status" value="3"/>
</dbReference>
<feature type="compositionally biased region" description="Pro residues" evidence="4">
    <location>
        <begin position="271"/>
        <end position="295"/>
    </location>
</feature>
<evidence type="ECO:0000256" key="3">
    <source>
        <dbReference type="ARBA" id="ARBA00022837"/>
    </source>
</evidence>
<keyword evidence="1" id="KW-0732">Signal</keyword>
<organism evidence="6 7">
    <name type="scientific">Oxynema aestuarii AP17</name>
    <dbReference type="NCBI Taxonomy" id="2064643"/>
    <lineage>
        <taxon>Bacteria</taxon>
        <taxon>Bacillati</taxon>
        <taxon>Cyanobacteriota</taxon>
        <taxon>Cyanophyceae</taxon>
        <taxon>Oscillatoriophycideae</taxon>
        <taxon>Oscillatoriales</taxon>
        <taxon>Oscillatoriaceae</taxon>
        <taxon>Oxynema</taxon>
        <taxon>Oxynema aestuarii</taxon>
    </lineage>
</organism>
<dbReference type="Proteomes" id="UP000500857">
    <property type="component" value="Chromosome"/>
</dbReference>
<dbReference type="InterPro" id="IPR026919">
    <property type="entry name" value="ADGRV1"/>
</dbReference>
<feature type="compositionally biased region" description="Pro residues" evidence="4">
    <location>
        <begin position="252"/>
        <end position="263"/>
    </location>
</feature>
<sequence length="1143" mass="113612">MTTFGTSGNDFFAGNSGFDDYLALDGDDTIFGNEGGDNLNGNQNNDVVVGGPGNDTARGGQDNDQVFGNEGDDLLFGDRGSDTIVAGEGNDTVLGGNGINVTDADNENDLIFGNTGNDVLFGDRGADTIYGGQDNDTIYGGQENDEIFGDLGDDWLYGDKGSDSLTGGDGSDRFTLGNGIGGPTLDDADWFLDFVSGQDTLQLLGDLTFDQLNIFQGTGDFANHTIIQQNVTGEFLAILRDVDATTITGQPASPPAPPPPPAVTDPNTFPSVPPPPDVTPGDPPPVVPPPPPPPGTISLAQGITPQEAGPVAGTFVLSRGGETTQALTVNYTVAGTATAGTDYTELSGTATFGVGESQAIIEVPTLDDDEIDPGETIEVTVTAPTGLTIAGDATQTLTILDDESPSLSIVTATQGDETGPANATFTVTRTGDTTAELVVPYTLGGTATAVTDYADPGAGSVTIPAGATEATITLNVVDDTDIDPDETVVVNLNPVNGFNFTESTATATITDNEQPTISIAPTTNPAEPGTAGTFTLTRTGDVSGTLDVNYTIAGTALAGAAAGVGIDYQNLTGTASFAAGSNTTTISVTPFDDTEIDPGETVEVTLAAPAGFTIAGEATAALTIADDEQPTVSIAPAVTPLEKDPVTPGAGNPVNGTFILTRTGNLSQELTVNYTAAGTAVGGATAGPGIDYDNTATGLAAAGTVTFAAGQANATLSVPTFDDTDIDPNETVDVTITAPANYIIDPAGSATASLTIVDDETPTVSIAAGTTPDEVGPVNGTFIVTLNTPAPAAGLNISYTVGGTAVGGAAAAAGIDYDNTATGLPATGTVNVAGGATTATITAPIFNDTDLDPNETIQVTIAAPAGYQVGTGTADLTILDDETNTVEVTAFTDGNESGPANGTFTLTRTGNTANPLVVNYTLGGTAISGTDYTDVGAGVANFAAGANTATVTITPIDDALGEGVETVALNLAAGAGYNVGATSTQTLSINDNDGTTGADNITGAGGNGVLAGGDGDDNITAGDNAGDGDILVGGQGNDVLTGGAGNDRFRYNATTEGTDTINNFTVGADLIEVAAGAFGGFPLGALPVANFVTGAAATAAAPQFIYNAGALSFDADGTGAGAAVLLANLTGAPAITEAQIQVI</sequence>
<reference evidence="6 7" key="1">
    <citation type="submission" date="2020-04" db="EMBL/GenBank/DDBJ databases">
        <authorList>
            <person name="Basu S."/>
            <person name="Maruthanayagam V."/>
            <person name="Chakraborty S."/>
            <person name="Pramanik A."/>
            <person name="Mukherjee J."/>
            <person name="Brink B."/>
        </authorList>
    </citation>
    <scope>NUCLEOTIDE SEQUENCE [LARGE SCALE GENOMIC DNA]</scope>
    <source>
        <strain evidence="6 7">AP17</strain>
    </source>
</reference>
<evidence type="ECO:0000259" key="5">
    <source>
        <dbReference type="SMART" id="SM00237"/>
    </source>
</evidence>
<feature type="domain" description="Calx-beta" evidence="5">
    <location>
        <begin position="620"/>
        <end position="737"/>
    </location>
</feature>